<dbReference type="GO" id="GO:0003677">
    <property type="term" value="F:DNA binding"/>
    <property type="evidence" value="ECO:0007669"/>
    <property type="project" value="UniProtKB-KW"/>
</dbReference>
<dbReference type="PROSITE" id="PS51078">
    <property type="entry name" value="ICLR_ED"/>
    <property type="match status" value="1"/>
</dbReference>
<dbReference type="InterPro" id="IPR050707">
    <property type="entry name" value="HTH_MetabolicPath_Reg"/>
</dbReference>
<comment type="caution">
    <text evidence="6">The sequence shown here is derived from an EMBL/GenBank/DDBJ whole genome shotgun (WGS) entry which is preliminary data.</text>
</comment>
<dbReference type="InterPro" id="IPR029016">
    <property type="entry name" value="GAF-like_dom_sf"/>
</dbReference>
<dbReference type="PANTHER" id="PTHR30136">
    <property type="entry name" value="HELIX-TURN-HELIX TRANSCRIPTIONAL REGULATOR, ICLR FAMILY"/>
    <property type="match status" value="1"/>
</dbReference>
<reference evidence="6" key="1">
    <citation type="submission" date="2016-10" db="EMBL/GenBank/DDBJ databases">
        <title>Sequence of Gallionella enrichment culture.</title>
        <authorList>
            <person name="Poehlein A."/>
            <person name="Muehling M."/>
            <person name="Daniel R."/>
        </authorList>
    </citation>
    <scope>NUCLEOTIDE SEQUENCE</scope>
</reference>
<name>A0A1J5QDS3_9ZZZZ</name>
<dbReference type="SUPFAM" id="SSF55781">
    <property type="entry name" value="GAF domain-like"/>
    <property type="match status" value="1"/>
</dbReference>
<evidence type="ECO:0000259" key="5">
    <source>
        <dbReference type="PROSITE" id="PS51078"/>
    </source>
</evidence>
<dbReference type="InterPro" id="IPR036390">
    <property type="entry name" value="WH_DNA-bd_sf"/>
</dbReference>
<dbReference type="SMART" id="SM00346">
    <property type="entry name" value="HTH_ICLR"/>
    <property type="match status" value="1"/>
</dbReference>
<dbReference type="GO" id="GO:0003700">
    <property type="term" value="F:DNA-binding transcription factor activity"/>
    <property type="evidence" value="ECO:0007669"/>
    <property type="project" value="TreeGrafter"/>
</dbReference>
<accession>A0A1J5QDS3</accession>
<dbReference type="Pfam" id="PF01614">
    <property type="entry name" value="IclR_C"/>
    <property type="match status" value="1"/>
</dbReference>
<dbReference type="InterPro" id="IPR036388">
    <property type="entry name" value="WH-like_DNA-bd_sf"/>
</dbReference>
<dbReference type="Gene3D" id="1.10.10.10">
    <property type="entry name" value="Winged helix-like DNA-binding domain superfamily/Winged helix DNA-binding domain"/>
    <property type="match status" value="1"/>
</dbReference>
<dbReference type="InterPro" id="IPR014757">
    <property type="entry name" value="Tscrpt_reg_IclR_C"/>
</dbReference>
<feature type="domain" description="HTH iclR-type" evidence="4">
    <location>
        <begin position="7"/>
        <end position="68"/>
    </location>
</feature>
<dbReference type="PANTHER" id="PTHR30136:SF24">
    <property type="entry name" value="HTH-TYPE TRANSCRIPTIONAL REPRESSOR ALLR"/>
    <property type="match status" value="1"/>
</dbReference>
<gene>
    <name evidence="6" type="primary">kdgR_8</name>
    <name evidence="6" type="ORF">GALL_401470</name>
</gene>
<organism evidence="6">
    <name type="scientific">mine drainage metagenome</name>
    <dbReference type="NCBI Taxonomy" id="410659"/>
    <lineage>
        <taxon>unclassified sequences</taxon>
        <taxon>metagenomes</taxon>
        <taxon>ecological metagenomes</taxon>
    </lineage>
</organism>
<protein>
    <submittedName>
        <fullName evidence="6">Transcriptional regulator KdgR</fullName>
    </submittedName>
</protein>
<dbReference type="InterPro" id="IPR005471">
    <property type="entry name" value="Tscrpt_reg_IclR_N"/>
</dbReference>
<evidence type="ECO:0000256" key="3">
    <source>
        <dbReference type="ARBA" id="ARBA00023163"/>
    </source>
</evidence>
<keyword evidence="2" id="KW-0238">DNA-binding</keyword>
<evidence type="ECO:0000256" key="1">
    <source>
        <dbReference type="ARBA" id="ARBA00023015"/>
    </source>
</evidence>
<feature type="domain" description="IclR-ED" evidence="5">
    <location>
        <begin position="69"/>
        <end position="252"/>
    </location>
</feature>
<keyword evidence="3" id="KW-0804">Transcription</keyword>
<evidence type="ECO:0000259" key="4">
    <source>
        <dbReference type="PROSITE" id="PS51077"/>
    </source>
</evidence>
<dbReference type="EMBL" id="MLJW01001458">
    <property type="protein sequence ID" value="OIQ78151.1"/>
    <property type="molecule type" value="Genomic_DNA"/>
</dbReference>
<dbReference type="GO" id="GO:0045892">
    <property type="term" value="P:negative regulation of DNA-templated transcription"/>
    <property type="evidence" value="ECO:0007669"/>
    <property type="project" value="TreeGrafter"/>
</dbReference>
<dbReference type="SUPFAM" id="SSF46785">
    <property type="entry name" value="Winged helix' DNA-binding domain"/>
    <property type="match status" value="1"/>
</dbReference>
<proteinExistence type="predicted"/>
<dbReference type="Pfam" id="PF09339">
    <property type="entry name" value="HTH_IclR"/>
    <property type="match status" value="1"/>
</dbReference>
<dbReference type="PROSITE" id="PS51077">
    <property type="entry name" value="HTH_ICLR"/>
    <property type="match status" value="1"/>
</dbReference>
<evidence type="ECO:0000313" key="6">
    <source>
        <dbReference type="EMBL" id="OIQ78151.1"/>
    </source>
</evidence>
<keyword evidence="1" id="KW-0805">Transcription regulation</keyword>
<dbReference type="AlphaFoldDB" id="A0A1J5QDS3"/>
<dbReference type="Gene3D" id="3.30.450.40">
    <property type="match status" value="1"/>
</dbReference>
<evidence type="ECO:0000256" key="2">
    <source>
        <dbReference type="ARBA" id="ARBA00023125"/>
    </source>
</evidence>
<sequence>MTSNQSNAAAVRAFRVLELLAGAESMSLMQLANGLELPKQTVHRILQTLCAADLVIRNIDGQGYECGGRVRNMSVALLMHSGPATARHAVLRKLGERIGETVNLTVLDGDEVIYLDRVETASPLRMHLQPGSHVPLHCTSSGKLLLSLQPAALRNRIVDALPLKKMTDFTITNAARLRQELVETRKRRIGLNDQEFIHGMASIAVPVMRDAYHAWAAVAVQAPLARSDINGLLEHLPALREAAAAIAAMVTPRAPRRARASRDAEVADAEQP</sequence>